<keyword evidence="2" id="KW-0732">Signal</keyword>
<evidence type="ECO:0000313" key="5">
    <source>
        <dbReference type="Proteomes" id="UP000838763"/>
    </source>
</evidence>
<feature type="region of interest" description="Disordered" evidence="1">
    <location>
        <begin position="343"/>
        <end position="370"/>
    </location>
</feature>
<feature type="domain" description="FAS1" evidence="3">
    <location>
        <begin position="189"/>
        <end position="344"/>
    </location>
</feature>
<evidence type="ECO:0000313" key="4">
    <source>
        <dbReference type="EMBL" id="CAI4220056.1"/>
    </source>
</evidence>
<name>A0A9P1HCK0_9PEZI</name>
<dbReference type="InterPro" id="IPR036378">
    <property type="entry name" value="FAS1_dom_sf"/>
</dbReference>
<gene>
    <name evidence="4" type="ORF">PPNO1_LOCUS9597</name>
</gene>
<dbReference type="EMBL" id="CALLCH030000021">
    <property type="protein sequence ID" value="CAI4220056.1"/>
    <property type="molecule type" value="Genomic_DNA"/>
</dbReference>
<dbReference type="OrthoDB" id="7700931at2759"/>
<dbReference type="SMART" id="SM00554">
    <property type="entry name" value="FAS1"/>
    <property type="match status" value="2"/>
</dbReference>
<keyword evidence="5" id="KW-1185">Reference proteome</keyword>
<comment type="caution">
    <text evidence="4">The sequence shown here is derived from an EMBL/GenBank/DDBJ whole genome shotgun (WGS) entry which is preliminary data.</text>
</comment>
<feature type="compositionally biased region" description="Acidic residues" evidence="1">
    <location>
        <begin position="355"/>
        <end position="370"/>
    </location>
</feature>
<evidence type="ECO:0000256" key="1">
    <source>
        <dbReference type="SAM" id="MobiDB-lite"/>
    </source>
</evidence>
<reference evidence="4" key="1">
    <citation type="submission" date="2022-11" db="EMBL/GenBank/DDBJ databases">
        <authorList>
            <person name="Scott C."/>
            <person name="Bruce N."/>
        </authorList>
    </citation>
    <scope>NUCLEOTIDE SEQUENCE</scope>
</reference>
<dbReference type="PROSITE" id="PS50213">
    <property type="entry name" value="FAS1"/>
    <property type="match status" value="2"/>
</dbReference>
<dbReference type="Proteomes" id="UP000838763">
    <property type="component" value="Unassembled WGS sequence"/>
</dbReference>
<evidence type="ECO:0000256" key="2">
    <source>
        <dbReference type="SAM" id="SignalP"/>
    </source>
</evidence>
<dbReference type="Pfam" id="PF02469">
    <property type="entry name" value="Fasciclin"/>
    <property type="match status" value="2"/>
</dbReference>
<dbReference type="AlphaFoldDB" id="A0A9P1HCK0"/>
<feature type="chain" id="PRO_5040368072" description="FAS1 domain-containing protein" evidence="2">
    <location>
        <begin position="18"/>
        <end position="392"/>
    </location>
</feature>
<dbReference type="Gene3D" id="2.30.180.10">
    <property type="entry name" value="FAS1 domain"/>
    <property type="match status" value="2"/>
</dbReference>
<accession>A0A9P1HCK0</accession>
<dbReference type="SUPFAM" id="SSF82153">
    <property type="entry name" value="FAS1 domain"/>
    <property type="match status" value="2"/>
</dbReference>
<feature type="signal peptide" evidence="2">
    <location>
        <begin position="1"/>
        <end position="17"/>
    </location>
</feature>
<evidence type="ECO:0000259" key="3">
    <source>
        <dbReference type="PROSITE" id="PS50213"/>
    </source>
</evidence>
<feature type="domain" description="FAS1" evidence="3">
    <location>
        <begin position="69"/>
        <end position="157"/>
    </location>
</feature>
<dbReference type="PANTHER" id="PTHR10900">
    <property type="entry name" value="PERIOSTIN-RELATED"/>
    <property type="match status" value="1"/>
</dbReference>
<protein>
    <recommendedName>
        <fullName evidence="3">FAS1 domain-containing protein</fullName>
    </recommendedName>
</protein>
<dbReference type="PANTHER" id="PTHR10900:SF125">
    <property type="entry name" value="FAS1 DOMAIN-CONTAINING PROTEIN YLR001C"/>
    <property type="match status" value="1"/>
</dbReference>
<organism evidence="4 5">
    <name type="scientific">Parascedosporium putredinis</name>
    <dbReference type="NCBI Taxonomy" id="1442378"/>
    <lineage>
        <taxon>Eukaryota</taxon>
        <taxon>Fungi</taxon>
        <taxon>Dikarya</taxon>
        <taxon>Ascomycota</taxon>
        <taxon>Pezizomycotina</taxon>
        <taxon>Sordariomycetes</taxon>
        <taxon>Hypocreomycetidae</taxon>
        <taxon>Microascales</taxon>
        <taxon>Microascaceae</taxon>
        <taxon>Parascedosporium</taxon>
    </lineage>
</organism>
<proteinExistence type="predicted"/>
<dbReference type="InterPro" id="IPR050904">
    <property type="entry name" value="Adhesion/Biosynth-related"/>
</dbReference>
<dbReference type="InterPro" id="IPR000782">
    <property type="entry name" value="FAS1_domain"/>
</dbReference>
<sequence>MMKSTVLFSLLPAATSAFGIPRPSEWGVGSDVGLSALADMLKGKLTHLLDERMPDVGSFGGRHDDQDPIHTIYELISKSEHTTKFAGLVDEHDDIVQLLNSTHAKHTLFVPGNKAFEHIPGDKKPDAEFLKTLLQFHIADGEFSARKLVHTNTVPTIIKERLLGDEQQRLRLSFGFGGLKVNFYSKVVKPDIVKLTFFPSHFSTLLLAYEKTNFVDFIHNVKLNGSTVFAPDNRAFEKLGARANGFLFNTKKGQSILRALLKYQIVANVTLYSDTVYGDADRTGAQGIDREHYDLVTLLQDKHVSVDITKFGGLTSITLNGQVPVVARDAIAKNGVIQVVGKVPLPPHKHHDHDGDDGDDHDHEEEGEIEVEDLIERFRDYVDEDDEWVGEL</sequence>